<proteinExistence type="predicted"/>
<keyword evidence="2" id="KW-0732">Signal</keyword>
<sequence>MGIFARLLLSRSLWPAVSPLRVALGDEKILVTDFKISSAIFSSPTIVQATSTSPRWTGGTGAFQLQPLPHHPFHNTTEPNKPSQNQPNTSLPKPLFTPLNQSHLSLSLFLSPPHLSLVSTP</sequence>
<gene>
    <name evidence="3" type="ORF">O181_017472</name>
</gene>
<feature type="chain" id="PRO_5040418779" evidence="2">
    <location>
        <begin position="20"/>
        <end position="121"/>
    </location>
</feature>
<protein>
    <submittedName>
        <fullName evidence="3">Uncharacterized protein</fullName>
    </submittedName>
</protein>
<evidence type="ECO:0000313" key="3">
    <source>
        <dbReference type="EMBL" id="MBW0477757.1"/>
    </source>
</evidence>
<feature type="region of interest" description="Disordered" evidence="1">
    <location>
        <begin position="67"/>
        <end position="97"/>
    </location>
</feature>
<accession>A0A9Q3C5Y6</accession>
<feature type="signal peptide" evidence="2">
    <location>
        <begin position="1"/>
        <end position="19"/>
    </location>
</feature>
<dbReference type="EMBL" id="AVOT02004917">
    <property type="protein sequence ID" value="MBW0477757.1"/>
    <property type="molecule type" value="Genomic_DNA"/>
</dbReference>
<dbReference type="AlphaFoldDB" id="A0A9Q3C5Y6"/>
<name>A0A9Q3C5Y6_9BASI</name>
<evidence type="ECO:0000256" key="2">
    <source>
        <dbReference type="SAM" id="SignalP"/>
    </source>
</evidence>
<feature type="compositionally biased region" description="Polar residues" evidence="1">
    <location>
        <begin position="74"/>
        <end position="91"/>
    </location>
</feature>
<reference evidence="3" key="1">
    <citation type="submission" date="2021-03" db="EMBL/GenBank/DDBJ databases">
        <title>Draft genome sequence of rust myrtle Austropuccinia psidii MF-1, a brazilian biotype.</title>
        <authorList>
            <person name="Quecine M.C."/>
            <person name="Pachon D.M.R."/>
            <person name="Bonatelli M.L."/>
            <person name="Correr F.H."/>
            <person name="Franceschini L.M."/>
            <person name="Leite T.F."/>
            <person name="Margarido G.R.A."/>
            <person name="Almeida C.A."/>
            <person name="Ferrarezi J.A."/>
            <person name="Labate C.A."/>
        </authorList>
    </citation>
    <scope>NUCLEOTIDE SEQUENCE</scope>
    <source>
        <strain evidence="3">MF-1</strain>
    </source>
</reference>
<evidence type="ECO:0000313" key="4">
    <source>
        <dbReference type="Proteomes" id="UP000765509"/>
    </source>
</evidence>
<dbReference type="Proteomes" id="UP000765509">
    <property type="component" value="Unassembled WGS sequence"/>
</dbReference>
<keyword evidence="4" id="KW-1185">Reference proteome</keyword>
<organism evidence="3 4">
    <name type="scientific">Austropuccinia psidii MF-1</name>
    <dbReference type="NCBI Taxonomy" id="1389203"/>
    <lineage>
        <taxon>Eukaryota</taxon>
        <taxon>Fungi</taxon>
        <taxon>Dikarya</taxon>
        <taxon>Basidiomycota</taxon>
        <taxon>Pucciniomycotina</taxon>
        <taxon>Pucciniomycetes</taxon>
        <taxon>Pucciniales</taxon>
        <taxon>Sphaerophragmiaceae</taxon>
        <taxon>Austropuccinia</taxon>
    </lineage>
</organism>
<comment type="caution">
    <text evidence="3">The sequence shown here is derived from an EMBL/GenBank/DDBJ whole genome shotgun (WGS) entry which is preliminary data.</text>
</comment>
<evidence type="ECO:0000256" key="1">
    <source>
        <dbReference type="SAM" id="MobiDB-lite"/>
    </source>
</evidence>